<evidence type="ECO:0000256" key="9">
    <source>
        <dbReference type="RuleBase" id="RU003357"/>
    </source>
</evidence>
<evidence type="ECO:0000256" key="8">
    <source>
        <dbReference type="PROSITE-ProRule" id="PRU01360"/>
    </source>
</evidence>
<keyword evidence="13" id="KW-1185">Reference proteome</keyword>
<dbReference type="Gene3D" id="2.170.130.10">
    <property type="entry name" value="TonB-dependent receptor, plug domain"/>
    <property type="match status" value="1"/>
</dbReference>
<dbReference type="NCBIfam" id="TIGR04057">
    <property type="entry name" value="SusC_RagA_signa"/>
    <property type="match status" value="1"/>
</dbReference>
<keyword evidence="7 8" id="KW-0998">Cell outer membrane</keyword>
<feature type="domain" description="TonB-dependent receptor-like beta-barrel" evidence="10">
    <location>
        <begin position="533"/>
        <end position="957"/>
    </location>
</feature>
<dbReference type="InterPro" id="IPR037066">
    <property type="entry name" value="Plug_dom_sf"/>
</dbReference>
<dbReference type="Pfam" id="PF07715">
    <property type="entry name" value="Plug"/>
    <property type="match status" value="1"/>
</dbReference>
<comment type="similarity">
    <text evidence="8 9">Belongs to the TonB-dependent receptor family.</text>
</comment>
<dbReference type="Gene3D" id="2.60.40.1120">
    <property type="entry name" value="Carboxypeptidase-like, regulatory domain"/>
    <property type="match status" value="1"/>
</dbReference>
<dbReference type="InterPro" id="IPR036942">
    <property type="entry name" value="Beta-barrel_TonB_sf"/>
</dbReference>
<proteinExistence type="inferred from homology"/>
<protein>
    <submittedName>
        <fullName evidence="12">TonB-dependent receptor</fullName>
    </submittedName>
</protein>
<dbReference type="Gene3D" id="2.40.170.20">
    <property type="entry name" value="TonB-dependent receptor, beta-barrel domain"/>
    <property type="match status" value="1"/>
</dbReference>
<evidence type="ECO:0000256" key="1">
    <source>
        <dbReference type="ARBA" id="ARBA00004571"/>
    </source>
</evidence>
<dbReference type="RefSeq" id="WP_373390085.1">
    <property type="nucleotide sequence ID" value="NZ_JBCFQJ010000001.1"/>
</dbReference>
<dbReference type="EMBL" id="JBCFQK010000001">
    <property type="protein sequence ID" value="MFA9193014.1"/>
    <property type="molecule type" value="Genomic_DNA"/>
</dbReference>
<dbReference type="InterPro" id="IPR012910">
    <property type="entry name" value="Plug_dom"/>
</dbReference>
<keyword evidence="6 8" id="KW-0472">Membrane</keyword>
<evidence type="ECO:0000313" key="13">
    <source>
        <dbReference type="Proteomes" id="UP001574170"/>
    </source>
</evidence>
<keyword evidence="2 8" id="KW-0813">Transport</keyword>
<dbReference type="InterPro" id="IPR023997">
    <property type="entry name" value="TonB-dep_OMP_SusC/RagA_CS"/>
</dbReference>
<evidence type="ECO:0000256" key="7">
    <source>
        <dbReference type="ARBA" id="ARBA00023237"/>
    </source>
</evidence>
<organism evidence="12 13">
    <name type="scientific">Flavobacterium magnesitis</name>
    <dbReference type="NCBI Taxonomy" id="3138077"/>
    <lineage>
        <taxon>Bacteria</taxon>
        <taxon>Pseudomonadati</taxon>
        <taxon>Bacteroidota</taxon>
        <taxon>Flavobacteriia</taxon>
        <taxon>Flavobacteriales</taxon>
        <taxon>Flavobacteriaceae</taxon>
        <taxon>Flavobacterium</taxon>
    </lineage>
</organism>
<evidence type="ECO:0000256" key="3">
    <source>
        <dbReference type="ARBA" id="ARBA00022452"/>
    </source>
</evidence>
<feature type="domain" description="TonB-dependent receptor plug" evidence="11">
    <location>
        <begin position="230"/>
        <end position="337"/>
    </location>
</feature>
<dbReference type="SUPFAM" id="SSF56935">
    <property type="entry name" value="Porins"/>
    <property type="match status" value="1"/>
</dbReference>
<dbReference type="Proteomes" id="UP001574170">
    <property type="component" value="Unassembled WGS sequence"/>
</dbReference>
<reference evidence="12 13" key="1">
    <citation type="submission" date="2024-04" db="EMBL/GenBank/DDBJ databases">
        <title>New Clade of Flavobacterium.</title>
        <authorList>
            <person name="Matos L."/>
            <person name="Proenca D.N."/>
            <person name="Fransisco R.M."/>
            <person name="Chung A.P."/>
            <person name="Maccario L."/>
            <person name="Sorensen S.J."/>
            <person name="Morais P.V."/>
        </authorList>
    </citation>
    <scope>NUCLEOTIDE SEQUENCE [LARGE SCALE GENOMIC DNA]</scope>
    <source>
        <strain evidence="12 13">FBOR7N2.3</strain>
    </source>
</reference>
<evidence type="ECO:0000256" key="5">
    <source>
        <dbReference type="ARBA" id="ARBA00023077"/>
    </source>
</evidence>
<accession>A0ABV4TFX8</accession>
<dbReference type="InterPro" id="IPR000531">
    <property type="entry name" value="Beta-barrel_TonB"/>
</dbReference>
<dbReference type="Pfam" id="PF13715">
    <property type="entry name" value="CarbopepD_reg_2"/>
    <property type="match status" value="1"/>
</dbReference>
<keyword evidence="5 9" id="KW-0798">TonB box</keyword>
<dbReference type="InterPro" id="IPR023996">
    <property type="entry name" value="TonB-dep_OMP_SusC/RagA"/>
</dbReference>
<keyword evidence="12" id="KW-0675">Receptor</keyword>
<keyword evidence="3 8" id="KW-1134">Transmembrane beta strand</keyword>
<name>A0ABV4TFX8_9FLAO</name>
<evidence type="ECO:0000256" key="2">
    <source>
        <dbReference type="ARBA" id="ARBA00022448"/>
    </source>
</evidence>
<dbReference type="SUPFAM" id="SSF49464">
    <property type="entry name" value="Carboxypeptidase regulatory domain-like"/>
    <property type="match status" value="1"/>
</dbReference>
<dbReference type="Pfam" id="PF00593">
    <property type="entry name" value="TonB_dep_Rec_b-barrel"/>
    <property type="match status" value="1"/>
</dbReference>
<dbReference type="InterPro" id="IPR008969">
    <property type="entry name" value="CarboxyPept-like_regulatory"/>
</dbReference>
<comment type="subcellular location">
    <subcellularLocation>
        <location evidence="1 8">Cell outer membrane</location>
        <topology evidence="1 8">Multi-pass membrane protein</topology>
    </subcellularLocation>
</comment>
<dbReference type="NCBIfam" id="TIGR04056">
    <property type="entry name" value="OMP_RagA_SusC"/>
    <property type="match status" value="1"/>
</dbReference>
<dbReference type="PROSITE" id="PS52016">
    <property type="entry name" value="TONB_DEPENDENT_REC_3"/>
    <property type="match status" value="1"/>
</dbReference>
<keyword evidence="4 8" id="KW-0812">Transmembrane</keyword>
<comment type="caution">
    <text evidence="12">The sequence shown here is derived from an EMBL/GenBank/DDBJ whole genome shotgun (WGS) entry which is preliminary data.</text>
</comment>
<evidence type="ECO:0000259" key="10">
    <source>
        <dbReference type="Pfam" id="PF00593"/>
    </source>
</evidence>
<sequence>MKKTVVKQRLLIRLMKMTLYQFILALIFSTVTMANSLGQGKLDTKVTVSITDVDLNEALAQLGKSADVKFSYNSRMVAFDQKISVKANNEVLSNVLSRILQPFNIKYTLVSNQIVLQKGSTNNNFSNNVSFLTTEQQQKTLSGVVVDANGLSLPGASVLVKGTNNNVSTDLDGKFNIRVDDGAKVLVISYIGFDTMEIAIGNKTDFKVTLEESSQSLEEVVVIGYGTQKKSDLTGAISSVSGEELATVPAMTAAQALQGRAAGLNIVTTSGAPGAGTNITIRGGTSITQSTKPLYIVDGFQMDDALNVINPNDIKSIEILKDASSTAIYGARGSNGIIVITTKSGKKGKTSVSYNSFISFDKLSKKLDMMSNPEDFVKYQYEMAVLQGKPAAWSNVFDNSLATDTPNFYTGAFDRINSRYASDYAIDWQKRMLGGSGYTQNQNVSVSTGNENTQAFLSYNYNNQEGILANHNDTRNAFRAKINSELYKGLRLDVNTMFTNTSTDGGGAYGGMKDILLQPINGGTLFNQDQTINTQTFGDLSGLDSAYDTENPLIENEASQSNRRSRVFMVNAGVEFDILKSLTWRTSGQYSWSSGKSVAFSDENSRAALTDPVNTGINGSIGNSESFSYQITNTLNYKETFAEKHDVSVLLGQEVTYNESESNNLILRQFPLPNFGLDDISNATVSDKSVGHSRNGLASFFSRLSYTFDDRYLLTATIRTDGSSKFAEGNKWGVFPSLSGAWRISEEGFWKNNNIGNIINNFKLRAGYGITGNNGIGNNLYLTTVSQTDYPINNTPGNPAYVPSSTLGNQGLQWETLHATNLGLDISLFNRRIDITAEWYNNQISDMLLKSIIPSSTGYASQFQNVGTMRNRGWEFTVSTVNVKTSNFSWTTDFNLAFNKSKVLSLEKDQTQRTFNVGNNRSGSVTYYATVGDQLGDMYGYVYQGLYTTDDFTQNSDGTYVLNPGVVKPFSGTASPGDVKFAADNEAGDQFTRQLVKIGNGAPDCLGGITNTFRYKGFDLNTFMKFSIGNEIYNATKHSTSPYALFQNVPTEFGDNYYRLVDPLTGQKATSLSRLQELNPDEASRTSALNLLNSSYITYPSSYFVEDGSYLRLAQITLGYTLPKAWSERAKISNARFYFTANNILTVAGYSGFDPEVSAGDNDLVAVTPGYDSSTYPRSRSFVLGLNLTF</sequence>
<dbReference type="InterPro" id="IPR039426">
    <property type="entry name" value="TonB-dep_rcpt-like"/>
</dbReference>
<evidence type="ECO:0000313" key="12">
    <source>
        <dbReference type="EMBL" id="MFA9193014.1"/>
    </source>
</evidence>
<evidence type="ECO:0000259" key="11">
    <source>
        <dbReference type="Pfam" id="PF07715"/>
    </source>
</evidence>
<evidence type="ECO:0000256" key="4">
    <source>
        <dbReference type="ARBA" id="ARBA00022692"/>
    </source>
</evidence>
<gene>
    <name evidence="12" type="ORF">AAGV33_01250</name>
</gene>
<evidence type="ECO:0000256" key="6">
    <source>
        <dbReference type="ARBA" id="ARBA00023136"/>
    </source>
</evidence>